<feature type="domain" description="F-box" evidence="1">
    <location>
        <begin position="271"/>
        <end position="317"/>
    </location>
</feature>
<sequence length="398" mass="46126">MVAEFNVYCALCSCCLSNSCDIGSASPRHLTIRRARVARRTYSRRIGELYYETDDEPEEEKANRLESLPWLREAAEADDGLDTLSVADAKHDPSYDPDVVIGWNLNWLNDVVAVGIEYRGPGPRTYFLTKCWYDDRNTVYTTHDYSPDDSDEESRYFAYGVSDLPDPPIFPMHQACLEVLSRAIFGRVDVDRIQKSILYDVMHELSDFCRLDLDYGDITGADQDWQCVPGEEYSVICPTDPIDLAEQLRTDYSMSPPKAQTRLDLSDKIIRDPFRNLPYDITYHILQYLPGESILALNKASWTIFMRTSNNSFWKRRLSQDMPWFWELQNYLAKHQDEALDYKALHMWLDKRMKPMYAMNGPFMGVANRRRIWGPCVELAHRYHKRLCALDDGVGALN</sequence>
<dbReference type="SUPFAM" id="SSF81383">
    <property type="entry name" value="F-box domain"/>
    <property type="match status" value="1"/>
</dbReference>
<dbReference type="Proteomes" id="UP001610334">
    <property type="component" value="Unassembled WGS sequence"/>
</dbReference>
<dbReference type="Gene3D" id="1.20.1280.50">
    <property type="match status" value="1"/>
</dbReference>
<dbReference type="EMBL" id="JBFXLT010000056">
    <property type="protein sequence ID" value="KAL2811573.1"/>
    <property type="molecule type" value="Genomic_DNA"/>
</dbReference>
<organism evidence="2 3">
    <name type="scientific">Aspergillus granulosus</name>
    <dbReference type="NCBI Taxonomy" id="176169"/>
    <lineage>
        <taxon>Eukaryota</taxon>
        <taxon>Fungi</taxon>
        <taxon>Dikarya</taxon>
        <taxon>Ascomycota</taxon>
        <taxon>Pezizomycotina</taxon>
        <taxon>Eurotiomycetes</taxon>
        <taxon>Eurotiomycetidae</taxon>
        <taxon>Eurotiales</taxon>
        <taxon>Aspergillaceae</taxon>
        <taxon>Aspergillus</taxon>
        <taxon>Aspergillus subgen. Nidulantes</taxon>
    </lineage>
</organism>
<dbReference type="InterPro" id="IPR001810">
    <property type="entry name" value="F-box_dom"/>
</dbReference>
<keyword evidence="3" id="KW-1185">Reference proteome</keyword>
<accession>A0ABR4H9Z1</accession>
<evidence type="ECO:0000313" key="3">
    <source>
        <dbReference type="Proteomes" id="UP001610334"/>
    </source>
</evidence>
<gene>
    <name evidence="2" type="ORF">BJX63DRAFT_398799</name>
</gene>
<reference evidence="2 3" key="1">
    <citation type="submission" date="2024-07" db="EMBL/GenBank/DDBJ databases">
        <title>Section-level genome sequencing and comparative genomics of Aspergillus sections Usti and Cavernicolus.</title>
        <authorList>
            <consortium name="Lawrence Berkeley National Laboratory"/>
            <person name="Nybo J.L."/>
            <person name="Vesth T.C."/>
            <person name="Theobald S."/>
            <person name="Frisvad J.C."/>
            <person name="Larsen T.O."/>
            <person name="Kjaerboelling I."/>
            <person name="Rothschild-Mancinelli K."/>
            <person name="Lyhne E.K."/>
            <person name="Kogle M.E."/>
            <person name="Barry K."/>
            <person name="Clum A."/>
            <person name="Na H."/>
            <person name="Ledsgaard L."/>
            <person name="Lin J."/>
            <person name="Lipzen A."/>
            <person name="Kuo A."/>
            <person name="Riley R."/>
            <person name="Mondo S."/>
            <person name="Labutti K."/>
            <person name="Haridas S."/>
            <person name="Pangalinan J."/>
            <person name="Salamov A.A."/>
            <person name="Simmons B.A."/>
            <person name="Magnuson J.K."/>
            <person name="Chen J."/>
            <person name="Drula E."/>
            <person name="Henrissat B."/>
            <person name="Wiebenga A."/>
            <person name="Lubbers R.J."/>
            <person name="Gomes A.C."/>
            <person name="Makela M.R."/>
            <person name="Stajich J."/>
            <person name="Grigoriev I.V."/>
            <person name="Mortensen U.H."/>
            <person name="De Vries R.P."/>
            <person name="Baker S.E."/>
            <person name="Andersen M.R."/>
        </authorList>
    </citation>
    <scope>NUCLEOTIDE SEQUENCE [LARGE SCALE GENOMIC DNA]</scope>
    <source>
        <strain evidence="2 3">CBS 588.65</strain>
    </source>
</reference>
<dbReference type="PROSITE" id="PS50181">
    <property type="entry name" value="FBOX"/>
    <property type="match status" value="1"/>
</dbReference>
<evidence type="ECO:0000313" key="2">
    <source>
        <dbReference type="EMBL" id="KAL2811573.1"/>
    </source>
</evidence>
<proteinExistence type="predicted"/>
<comment type="caution">
    <text evidence="2">The sequence shown here is derived from an EMBL/GenBank/DDBJ whole genome shotgun (WGS) entry which is preliminary data.</text>
</comment>
<name>A0ABR4H9Z1_9EURO</name>
<dbReference type="InterPro" id="IPR036047">
    <property type="entry name" value="F-box-like_dom_sf"/>
</dbReference>
<evidence type="ECO:0000259" key="1">
    <source>
        <dbReference type="PROSITE" id="PS50181"/>
    </source>
</evidence>
<protein>
    <recommendedName>
        <fullName evidence="1">F-box domain-containing protein</fullName>
    </recommendedName>
</protein>